<dbReference type="Proteomes" id="UP000005240">
    <property type="component" value="Unassembled WGS sequence"/>
</dbReference>
<dbReference type="InterPro" id="IPR036397">
    <property type="entry name" value="RNaseH_sf"/>
</dbReference>
<reference evidence="2" key="2">
    <citation type="submission" date="2016-05" db="EMBL/GenBank/DDBJ databases">
        <title>Comparative analysis highlights variable genome content of wheat rusts and divergence of the mating loci.</title>
        <authorList>
            <person name="Cuomo C.A."/>
            <person name="Bakkeren G."/>
            <person name="Szabo L."/>
            <person name="Khalil H."/>
            <person name="Joly D."/>
            <person name="Goldberg J."/>
            <person name="Young S."/>
            <person name="Zeng Q."/>
            <person name="Fellers J."/>
        </authorList>
    </citation>
    <scope>NUCLEOTIDE SEQUENCE [LARGE SCALE GENOMIC DNA]</scope>
    <source>
        <strain evidence="2">1-1 BBBD Race 1</strain>
    </source>
</reference>
<dbReference type="GO" id="GO:0003676">
    <property type="term" value="F:nucleic acid binding"/>
    <property type="evidence" value="ECO:0007669"/>
    <property type="project" value="InterPro"/>
</dbReference>
<dbReference type="EMBL" id="ADAS02002984">
    <property type="protein sequence ID" value="OAV85692.1"/>
    <property type="molecule type" value="Genomic_DNA"/>
</dbReference>
<reference evidence="3 4" key="3">
    <citation type="journal article" date="2017" name="G3 (Bethesda)">
        <title>Comparative analysis highlights variable genome content of wheat rusts and divergence of the mating loci.</title>
        <authorList>
            <person name="Cuomo C.A."/>
            <person name="Bakkeren G."/>
            <person name="Khalil H.B."/>
            <person name="Panwar V."/>
            <person name="Joly D."/>
            <person name="Linning R."/>
            <person name="Sakthikumar S."/>
            <person name="Song X."/>
            <person name="Adiconis X."/>
            <person name="Fan L."/>
            <person name="Goldberg J.M."/>
            <person name="Levin J.Z."/>
            <person name="Young S."/>
            <person name="Zeng Q."/>
            <person name="Anikster Y."/>
            <person name="Bruce M."/>
            <person name="Wang M."/>
            <person name="Yin C."/>
            <person name="McCallum B."/>
            <person name="Szabo L.J."/>
            <person name="Hulbert S."/>
            <person name="Chen X."/>
            <person name="Fellers J.P."/>
        </authorList>
    </citation>
    <scope>NUCLEOTIDE SEQUENCE</scope>
    <source>
        <strain evidence="4">Isolate 1-1 / race 1 (BBBD)</strain>
        <strain evidence="3">isolate 1-1 / race 1 (BBBD)</strain>
    </source>
</reference>
<dbReference type="InterPro" id="IPR058913">
    <property type="entry name" value="Integrase_dom_put"/>
</dbReference>
<evidence type="ECO:0000313" key="2">
    <source>
        <dbReference type="EMBL" id="OAV85692.1"/>
    </source>
</evidence>
<dbReference type="Gene3D" id="3.30.420.10">
    <property type="entry name" value="Ribonuclease H-like superfamily/Ribonuclease H"/>
    <property type="match status" value="1"/>
</dbReference>
<keyword evidence="4" id="KW-1185">Reference proteome</keyword>
<evidence type="ECO:0000313" key="3">
    <source>
        <dbReference type="EnsemblFungi" id="PTTG_07057-t43_1-p1"/>
    </source>
</evidence>
<evidence type="ECO:0000313" key="4">
    <source>
        <dbReference type="Proteomes" id="UP000005240"/>
    </source>
</evidence>
<dbReference type="SUPFAM" id="SSF53098">
    <property type="entry name" value="Ribonuclease H-like"/>
    <property type="match status" value="1"/>
</dbReference>
<feature type="domain" description="Integrase core" evidence="1">
    <location>
        <begin position="106"/>
        <end position="233"/>
    </location>
</feature>
<dbReference type="InterPro" id="IPR012337">
    <property type="entry name" value="RNaseH-like_sf"/>
</dbReference>
<dbReference type="STRING" id="630390.A0A0C4F1T6"/>
<dbReference type="PANTHER" id="PTHR46177">
    <property type="entry name" value="INTEGRASE CATALYTIC DOMAIN-CONTAINING PROTEIN"/>
    <property type="match status" value="1"/>
</dbReference>
<dbReference type="OrthoDB" id="5392716at2759"/>
<dbReference type="AlphaFoldDB" id="A0A0C4F1T6"/>
<dbReference type="Pfam" id="PF24764">
    <property type="entry name" value="rva_4"/>
    <property type="match status" value="1"/>
</dbReference>
<proteinExistence type="predicted"/>
<sequence length="257" mass="29690">MRSQLRSELGLVVCPRTVERYLRRLKLKQRQNDLADGKITREQVVELIKHARDALLANTAGYRRMRQILVTNYGLHIPRQLVYDILKEVDPEGIKMRLKKTCKRRVFRSTGPNHIWAADGHDKLKPYGITVYGFIDAWSRKILGIFVHVTNNDPRHVGAYFLHLVRSLGGIPEKVTVDKGTETGNMGDLLIQLSHEFIEGITIEQAQKRIHYTKSVHNQKIESLWSRMMAEHNRPIIDFILTKMETGGYDDSDPLQK</sequence>
<evidence type="ECO:0000259" key="1">
    <source>
        <dbReference type="Pfam" id="PF24764"/>
    </source>
</evidence>
<dbReference type="EnsemblFungi" id="PTTG_07057-t43_1">
    <property type="protein sequence ID" value="PTTG_07057-t43_1-p1"/>
    <property type="gene ID" value="PTTG_07057"/>
</dbReference>
<gene>
    <name evidence="2" type="ORF">PTTG_07057</name>
</gene>
<dbReference type="OMA" id="SHEFIEG"/>
<organism evidence="2">
    <name type="scientific">Puccinia triticina (isolate 1-1 / race 1 (BBBD))</name>
    <name type="common">Brown leaf rust fungus</name>
    <dbReference type="NCBI Taxonomy" id="630390"/>
    <lineage>
        <taxon>Eukaryota</taxon>
        <taxon>Fungi</taxon>
        <taxon>Dikarya</taxon>
        <taxon>Basidiomycota</taxon>
        <taxon>Pucciniomycotina</taxon>
        <taxon>Pucciniomycetes</taxon>
        <taxon>Pucciniales</taxon>
        <taxon>Pucciniaceae</taxon>
        <taxon>Puccinia</taxon>
    </lineage>
</organism>
<name>A0A0C4F1T6_PUCT1</name>
<dbReference type="PANTHER" id="PTHR46177:SF1">
    <property type="entry name" value="INTEGRASE CATALYTIC DOMAIN-CONTAINING PROTEIN"/>
    <property type="match status" value="1"/>
</dbReference>
<reference evidence="3" key="4">
    <citation type="submission" date="2025-05" db="UniProtKB">
        <authorList>
            <consortium name="EnsemblFungi"/>
        </authorList>
    </citation>
    <scope>IDENTIFICATION</scope>
    <source>
        <strain evidence="3">isolate 1-1 / race 1 (BBBD)</strain>
    </source>
</reference>
<dbReference type="VEuPathDB" id="FungiDB:PTTG_07057"/>
<accession>A0A0C4F1T6</accession>
<reference evidence="2" key="1">
    <citation type="submission" date="2009-11" db="EMBL/GenBank/DDBJ databases">
        <authorList>
            <consortium name="The Broad Institute Genome Sequencing Platform"/>
            <person name="Ward D."/>
            <person name="Feldgarden M."/>
            <person name="Earl A."/>
            <person name="Young S.K."/>
            <person name="Zeng Q."/>
            <person name="Koehrsen M."/>
            <person name="Alvarado L."/>
            <person name="Berlin A."/>
            <person name="Bochicchio J."/>
            <person name="Borenstein D."/>
            <person name="Chapman S.B."/>
            <person name="Chen Z."/>
            <person name="Engels R."/>
            <person name="Freedman E."/>
            <person name="Gellesch M."/>
            <person name="Goldberg J."/>
            <person name="Griggs A."/>
            <person name="Gujja S."/>
            <person name="Heilman E."/>
            <person name="Heiman D."/>
            <person name="Hepburn T."/>
            <person name="Howarth C."/>
            <person name="Jen D."/>
            <person name="Larson L."/>
            <person name="Lewis B."/>
            <person name="Mehta T."/>
            <person name="Park D."/>
            <person name="Pearson M."/>
            <person name="Roberts A."/>
            <person name="Saif S."/>
            <person name="Shea T."/>
            <person name="Shenoy N."/>
            <person name="Sisk P."/>
            <person name="Stolte C."/>
            <person name="Sykes S."/>
            <person name="Thomson T."/>
            <person name="Walk T."/>
            <person name="White J."/>
            <person name="Yandava C."/>
            <person name="Izard J."/>
            <person name="Baranova O.V."/>
            <person name="Blanton J.M."/>
            <person name="Tanner A.C."/>
            <person name="Dewhirst F.E."/>
            <person name="Haas B."/>
            <person name="Nusbaum C."/>
            <person name="Birren B."/>
        </authorList>
    </citation>
    <scope>NUCLEOTIDE SEQUENCE [LARGE SCALE GENOMIC DNA]</scope>
    <source>
        <strain evidence="2">1-1 BBBD Race 1</strain>
    </source>
</reference>
<protein>
    <recommendedName>
        <fullName evidence="1">Integrase core domain-containing protein</fullName>
    </recommendedName>
</protein>